<organism evidence="1 2">
    <name type="scientific">Comamonas squillarum</name>
    <dbReference type="NCBI Taxonomy" id="2977320"/>
    <lineage>
        <taxon>Bacteria</taxon>
        <taxon>Pseudomonadati</taxon>
        <taxon>Pseudomonadota</taxon>
        <taxon>Betaproteobacteria</taxon>
        <taxon>Burkholderiales</taxon>
        <taxon>Comamonadaceae</taxon>
        <taxon>Comamonas</taxon>
    </lineage>
</organism>
<name>A0ABY5ZYE7_9BURK</name>
<proteinExistence type="predicted"/>
<evidence type="ECO:0000313" key="1">
    <source>
        <dbReference type="EMBL" id="UXC17026.1"/>
    </source>
</evidence>
<dbReference type="RefSeq" id="WP_260718443.1">
    <property type="nucleotide sequence ID" value="NZ_CP104377.1"/>
</dbReference>
<gene>
    <name evidence="1" type="ORF">N4T19_15050</name>
</gene>
<evidence type="ECO:0008006" key="3">
    <source>
        <dbReference type="Google" id="ProtNLM"/>
    </source>
</evidence>
<dbReference type="EMBL" id="CP104377">
    <property type="protein sequence ID" value="UXC17026.1"/>
    <property type="molecule type" value="Genomic_DNA"/>
</dbReference>
<protein>
    <recommendedName>
        <fullName evidence="3">DUF4178 domain-containing protein</fullName>
    </recommendedName>
</protein>
<evidence type="ECO:0000313" key="2">
    <source>
        <dbReference type="Proteomes" id="UP001058290"/>
    </source>
</evidence>
<dbReference type="Proteomes" id="UP001058290">
    <property type="component" value="Chromosome"/>
</dbReference>
<keyword evidence="2" id="KW-1185">Reference proteome</keyword>
<reference evidence="1" key="1">
    <citation type="submission" date="2022-09" db="EMBL/GenBank/DDBJ databases">
        <title>Bacterial diversity in gut of crayfish and pufferfish.</title>
        <authorList>
            <person name="Huang Y."/>
        </authorList>
    </citation>
    <scope>NUCLEOTIDE SEQUENCE</scope>
    <source>
        <strain evidence="1">PR12</strain>
    </source>
</reference>
<sequence>MPAWPPSSSLSSPYCPRCGAANCRSAGARDRFACLQCGAQFRLEQLQGQSFAAGQAAPGAPNGARLRQHLPWLAVAVAMLVSIPWWLPRLQPGLQLKLPTAWQDKAPQLALGRSEATTLIERNGQRLLVQLFENREQGDVVYRVLVRDAATGASLGEPQRMAMPWAGSSGRAELQFFSDGQLYLFLRERGFWRLDLASLRFVDLLPQLSEKFAAQLGEGIVGVAPKGRDRPDSLEVTSRSGSKYLVYWLIGQIWPAADSSSLYEKAQAGYRQEIAFYRYESLPRPTGEENRAVLVQSWWRHEPGQPAYFGYYDLQPSDSREVQTSPRSYVAIGDGFSTRPYATKDRGLLRIKVVQPAVPRFHADVMAENARRLLLAYNPTPLRQEGRVIQLLDKASEQVVWSRTIDQLPALGQREGGMYVTGQAVSAGFLLLNDMRQPALLIGDDGEVLQDFGAAAAGAAQ</sequence>
<accession>A0ABY5ZYE7</accession>